<dbReference type="AlphaFoldDB" id="A0A7J7HC25"/>
<reference evidence="1 2" key="2">
    <citation type="submission" date="2020-07" db="EMBL/GenBank/DDBJ databases">
        <title>Genome assembly of wild tea tree DASZ reveals pedigree and selection history of tea varieties.</title>
        <authorList>
            <person name="Zhang W."/>
        </authorList>
    </citation>
    <scope>NUCLEOTIDE SEQUENCE [LARGE SCALE GENOMIC DNA]</scope>
    <source>
        <strain evidence="2">cv. G240</strain>
        <tissue evidence="1">Leaf</tissue>
    </source>
</reference>
<evidence type="ECO:0000313" key="2">
    <source>
        <dbReference type="Proteomes" id="UP000593564"/>
    </source>
</evidence>
<sequence>MGISWLRRSLSYKMLTWYCRSVSSSSLLLLKQYLFHGDIICIAEIAIGIGNSLHQRTNLIAELKP</sequence>
<name>A0A7J7HC25_CAMSI</name>
<comment type="caution">
    <text evidence="1">The sequence shown here is derived from an EMBL/GenBank/DDBJ whole genome shotgun (WGS) entry which is preliminary data.</text>
</comment>
<dbReference type="EMBL" id="JACBKZ010000005">
    <property type="protein sequence ID" value="KAF5950269.1"/>
    <property type="molecule type" value="Genomic_DNA"/>
</dbReference>
<evidence type="ECO:0000313" key="1">
    <source>
        <dbReference type="EMBL" id="KAF5950269.1"/>
    </source>
</evidence>
<organism evidence="1 2">
    <name type="scientific">Camellia sinensis</name>
    <name type="common">Tea plant</name>
    <name type="synonym">Thea sinensis</name>
    <dbReference type="NCBI Taxonomy" id="4442"/>
    <lineage>
        <taxon>Eukaryota</taxon>
        <taxon>Viridiplantae</taxon>
        <taxon>Streptophyta</taxon>
        <taxon>Embryophyta</taxon>
        <taxon>Tracheophyta</taxon>
        <taxon>Spermatophyta</taxon>
        <taxon>Magnoliopsida</taxon>
        <taxon>eudicotyledons</taxon>
        <taxon>Gunneridae</taxon>
        <taxon>Pentapetalae</taxon>
        <taxon>asterids</taxon>
        <taxon>Ericales</taxon>
        <taxon>Theaceae</taxon>
        <taxon>Camellia</taxon>
    </lineage>
</organism>
<reference evidence="2" key="1">
    <citation type="journal article" date="2020" name="Nat. Commun.">
        <title>Genome assembly of wild tea tree DASZ reveals pedigree and selection history of tea varieties.</title>
        <authorList>
            <person name="Zhang W."/>
            <person name="Zhang Y."/>
            <person name="Qiu H."/>
            <person name="Guo Y."/>
            <person name="Wan H."/>
            <person name="Zhang X."/>
            <person name="Scossa F."/>
            <person name="Alseekh S."/>
            <person name="Zhang Q."/>
            <person name="Wang P."/>
            <person name="Xu L."/>
            <person name="Schmidt M.H."/>
            <person name="Jia X."/>
            <person name="Li D."/>
            <person name="Zhu A."/>
            <person name="Guo F."/>
            <person name="Chen W."/>
            <person name="Ni D."/>
            <person name="Usadel B."/>
            <person name="Fernie A.R."/>
            <person name="Wen W."/>
        </authorList>
    </citation>
    <scope>NUCLEOTIDE SEQUENCE [LARGE SCALE GENOMIC DNA]</scope>
    <source>
        <strain evidence="2">cv. G240</strain>
    </source>
</reference>
<protein>
    <submittedName>
        <fullName evidence="1">Uncharacterized protein</fullName>
    </submittedName>
</protein>
<proteinExistence type="predicted"/>
<keyword evidence="2" id="KW-1185">Reference proteome</keyword>
<accession>A0A7J7HC25</accession>
<dbReference type="Proteomes" id="UP000593564">
    <property type="component" value="Unassembled WGS sequence"/>
</dbReference>
<gene>
    <name evidence="1" type="ORF">HYC85_012262</name>
</gene>